<sequence>MPISHQSYRSQVGNYVSSSYKNIKNQSEQQALLNDLANHRGDAEKRMRAETVLQLALLISNISLAVGETFVRPQGGSVRKSRSLTGLAKPPYSPSTKESKENGIFAGITHSRLSEDFSRCRCGPEKEKSSGRKTSLPSMMDNATIAISEKSSPENAFLSANMTAASEEQRNDEEDKQLTRQTERIKRFFKKNVVK</sequence>
<dbReference type="EMBL" id="CP157947">
    <property type="protein sequence ID" value="XBS70212.1"/>
    <property type="molecule type" value="Genomic_DNA"/>
</dbReference>
<accession>A0AAU7QC40</accession>
<organism evidence="2">
    <name type="scientific">Acerihabitans sp. KWT182</name>
    <dbReference type="NCBI Taxonomy" id="3157919"/>
    <lineage>
        <taxon>Bacteria</taxon>
        <taxon>Pseudomonadati</taxon>
        <taxon>Pseudomonadota</taxon>
        <taxon>Gammaproteobacteria</taxon>
        <taxon>Enterobacterales</taxon>
        <taxon>Pectobacteriaceae</taxon>
        <taxon>Acerihabitans</taxon>
    </lineage>
</organism>
<feature type="compositionally biased region" description="Polar residues" evidence="1">
    <location>
        <begin position="149"/>
        <end position="166"/>
    </location>
</feature>
<evidence type="ECO:0000313" key="2">
    <source>
        <dbReference type="EMBL" id="XBS70212.1"/>
    </source>
</evidence>
<feature type="compositionally biased region" description="Basic and acidic residues" evidence="1">
    <location>
        <begin position="120"/>
        <end position="130"/>
    </location>
</feature>
<feature type="region of interest" description="Disordered" evidence="1">
    <location>
        <begin position="75"/>
        <end position="100"/>
    </location>
</feature>
<dbReference type="AlphaFoldDB" id="A0AAU7QC40"/>
<gene>
    <name evidence="2" type="ORF">ABK905_02720</name>
</gene>
<protein>
    <submittedName>
        <fullName evidence="2">Uncharacterized protein</fullName>
    </submittedName>
</protein>
<feature type="region of interest" description="Disordered" evidence="1">
    <location>
        <begin position="120"/>
        <end position="181"/>
    </location>
</feature>
<proteinExistence type="predicted"/>
<evidence type="ECO:0000256" key="1">
    <source>
        <dbReference type="SAM" id="MobiDB-lite"/>
    </source>
</evidence>
<name>A0AAU7QC40_9GAMM</name>
<reference evidence="2" key="1">
    <citation type="submission" date="2024-06" db="EMBL/GenBank/DDBJ databases">
        <authorList>
            <person name="Coelho C."/>
            <person name="Bento M."/>
            <person name="Garcia E."/>
            <person name="Camelo A."/>
            <person name="Brandao I."/>
            <person name="Espirito Santo C."/>
            <person name="Trovao J."/>
            <person name="Verissimo A."/>
            <person name="Costa J."/>
            <person name="Tiago I."/>
        </authorList>
    </citation>
    <scope>NUCLEOTIDE SEQUENCE</scope>
    <source>
        <strain evidence="2">KWT182</strain>
    </source>
</reference>